<evidence type="ECO:0000256" key="2">
    <source>
        <dbReference type="ARBA" id="ARBA00009370"/>
    </source>
</evidence>
<evidence type="ECO:0000256" key="8">
    <source>
        <dbReference type="SAM" id="Phobius"/>
    </source>
</evidence>
<dbReference type="Proteomes" id="UP000757461">
    <property type="component" value="Unassembled WGS sequence"/>
</dbReference>
<dbReference type="GO" id="GO:0016020">
    <property type="term" value="C:membrane"/>
    <property type="evidence" value="ECO:0007669"/>
    <property type="project" value="InterPro"/>
</dbReference>
<gene>
    <name evidence="10" type="ORF">HXN33_01735</name>
</gene>
<dbReference type="InterPro" id="IPR036286">
    <property type="entry name" value="LexA/Signal_pep-like_sf"/>
</dbReference>
<comment type="catalytic activity">
    <reaction evidence="1">
        <text>Cleavage of hydrophobic, N-terminal signal or leader sequences from secreted and periplasmic proteins.</text>
        <dbReference type="EC" id="3.4.21.89"/>
    </reaction>
</comment>
<dbReference type="Pfam" id="PF10502">
    <property type="entry name" value="Peptidase_S26"/>
    <property type="match status" value="2"/>
</dbReference>
<dbReference type="PANTHER" id="PTHR43390">
    <property type="entry name" value="SIGNAL PEPTIDASE I"/>
    <property type="match status" value="1"/>
</dbReference>
<evidence type="ECO:0000256" key="5">
    <source>
        <dbReference type="ARBA" id="ARBA00022801"/>
    </source>
</evidence>
<dbReference type="RefSeq" id="WP_278538377.1">
    <property type="nucleotide sequence ID" value="NZ_JABZSL010000001.1"/>
</dbReference>
<evidence type="ECO:0000313" key="10">
    <source>
        <dbReference type="EMBL" id="MBF1414278.1"/>
    </source>
</evidence>
<keyword evidence="8" id="KW-0812">Transmembrane</keyword>
<protein>
    <recommendedName>
        <fullName evidence="4">Signal peptidase I</fullName>
        <ecNumber evidence="3">3.4.21.89</ecNumber>
    </recommendedName>
    <alternativeName>
        <fullName evidence="6">Leader peptidase I</fullName>
    </alternativeName>
</protein>
<proteinExistence type="inferred from homology"/>
<organism evidence="10 11">
    <name type="scientific">Prevotella histicola</name>
    <dbReference type="NCBI Taxonomy" id="470565"/>
    <lineage>
        <taxon>Bacteria</taxon>
        <taxon>Pseudomonadati</taxon>
        <taxon>Bacteroidota</taxon>
        <taxon>Bacteroidia</taxon>
        <taxon>Bacteroidales</taxon>
        <taxon>Prevotellaceae</taxon>
        <taxon>Prevotella</taxon>
    </lineage>
</organism>
<evidence type="ECO:0000256" key="3">
    <source>
        <dbReference type="ARBA" id="ARBA00013208"/>
    </source>
</evidence>
<evidence type="ECO:0000313" key="11">
    <source>
        <dbReference type="Proteomes" id="UP000757461"/>
    </source>
</evidence>
<evidence type="ECO:0000256" key="6">
    <source>
        <dbReference type="ARBA" id="ARBA00029906"/>
    </source>
</evidence>
<evidence type="ECO:0000256" key="4">
    <source>
        <dbReference type="ARBA" id="ARBA00019232"/>
    </source>
</evidence>
<reference evidence="10" key="1">
    <citation type="submission" date="2020-04" db="EMBL/GenBank/DDBJ databases">
        <title>Deep metagenomics examines the oral microbiome during advanced dental caries in children, revealing novel taxa and co-occurrences with host molecules.</title>
        <authorList>
            <person name="Baker J.L."/>
            <person name="Morton J.T."/>
            <person name="Dinis M."/>
            <person name="Alvarez R."/>
            <person name="Tran N.C."/>
            <person name="Knight R."/>
            <person name="Edlund A."/>
        </authorList>
    </citation>
    <scope>NUCLEOTIDE SEQUENCE</scope>
    <source>
        <strain evidence="10">JCVI_25_bin.9</strain>
    </source>
</reference>
<feature type="transmembrane region" description="Helical" evidence="8">
    <location>
        <begin position="18"/>
        <end position="45"/>
    </location>
</feature>
<name>A0A930HXP6_9BACT</name>
<feature type="domain" description="Peptidase S26" evidence="9">
    <location>
        <begin position="69"/>
        <end position="288"/>
    </location>
</feature>
<feature type="transmembrane region" description="Helical" evidence="8">
    <location>
        <begin position="65"/>
        <end position="90"/>
    </location>
</feature>
<accession>A0A930HXP6</accession>
<comment type="similarity">
    <text evidence="2">Belongs to the peptidase S26 family.</text>
</comment>
<dbReference type="SUPFAM" id="SSF51306">
    <property type="entry name" value="LexA/Signal peptidase"/>
    <property type="match status" value="1"/>
</dbReference>
<comment type="caution">
    <text evidence="10">The sequence shown here is derived from an EMBL/GenBank/DDBJ whole genome shotgun (WGS) entry which is preliminary data.</text>
</comment>
<dbReference type="Gene3D" id="2.10.109.10">
    <property type="entry name" value="Umud Fragment, subunit A"/>
    <property type="match status" value="2"/>
</dbReference>
<dbReference type="EC" id="3.4.21.89" evidence="3"/>
<dbReference type="GO" id="GO:0009003">
    <property type="term" value="F:signal peptidase activity"/>
    <property type="evidence" value="ECO:0007669"/>
    <property type="project" value="UniProtKB-EC"/>
</dbReference>
<feature type="active site" evidence="7">
    <location>
        <position position="254"/>
    </location>
</feature>
<dbReference type="PANTHER" id="PTHR43390:SF1">
    <property type="entry name" value="CHLOROPLAST PROCESSING PEPTIDASE"/>
    <property type="match status" value="1"/>
</dbReference>
<dbReference type="InterPro" id="IPR019533">
    <property type="entry name" value="Peptidase_S26"/>
</dbReference>
<sequence>MIDKEKAALNPTKQWVKFIVVLVLYLLFLLWVESWWGLLVVPFIFDAYITKKIRWQWWKDAEGPVRFIMGWVDALVFALVAVYFINLFFFQNYVIPSSSLEKSLLTGDYLFVSKVSYGPRIPETPLTMPLTQHTLPIINTKSYISWPHWDYRRVKGLGKVQLNDIVVFNFPAGDTIMSEPAYQGDDYYRDVYTMGENILAQQNPHINLSKMTTLQQRDFYNKAYAVGRAYIVRNVGTYGVLDWRPTDRRENYVKRCVGLPGQTLQIKNKIVYLDGKANKEPENVEYTYLIKFNNITAADLLGERFDELRKDLDISAEDVQSLSRLHGYDVDQGDVLNNAALAYDGYMPLTKRAAAELKRQGLVKSMRLVTDKDLYPGPNYPLNAFTGWTRDNYGPVWIPAKGKSIDLTLKNLPVYERCIKVYEKNDLQVKNGKIYINGKPASRYTFKLDYYWMMGDNRHNSADSRYWGFVPEDHIVGKPLFIWWSSDPDRKGFGGIRWHRLFNWVDNIK</sequence>
<dbReference type="PRINTS" id="PR00727">
    <property type="entry name" value="LEADERPTASE"/>
</dbReference>
<dbReference type="InterPro" id="IPR019758">
    <property type="entry name" value="Pept_S26A_signal_pept_1_CS"/>
</dbReference>
<dbReference type="EMBL" id="JABZSQ010000016">
    <property type="protein sequence ID" value="MBF1414278.1"/>
    <property type="molecule type" value="Genomic_DNA"/>
</dbReference>
<dbReference type="GO" id="GO:0006465">
    <property type="term" value="P:signal peptide processing"/>
    <property type="evidence" value="ECO:0007669"/>
    <property type="project" value="InterPro"/>
</dbReference>
<evidence type="ECO:0000256" key="7">
    <source>
        <dbReference type="PIRSR" id="PIRSR600223-1"/>
    </source>
</evidence>
<dbReference type="InterPro" id="IPR000223">
    <property type="entry name" value="Pept_S26A_signal_pept_1"/>
</dbReference>
<feature type="active site" evidence="7">
    <location>
        <position position="99"/>
    </location>
</feature>
<feature type="domain" description="Peptidase S26" evidence="9">
    <location>
        <begin position="449"/>
        <end position="484"/>
    </location>
</feature>
<evidence type="ECO:0000256" key="1">
    <source>
        <dbReference type="ARBA" id="ARBA00000677"/>
    </source>
</evidence>
<dbReference type="AlphaFoldDB" id="A0A930HXP6"/>
<keyword evidence="8" id="KW-0472">Membrane</keyword>
<keyword evidence="5" id="KW-0378">Hydrolase</keyword>
<dbReference type="CDD" id="cd06530">
    <property type="entry name" value="S26_SPase_I"/>
    <property type="match status" value="2"/>
</dbReference>
<keyword evidence="8" id="KW-1133">Transmembrane helix</keyword>
<evidence type="ECO:0000259" key="9">
    <source>
        <dbReference type="Pfam" id="PF10502"/>
    </source>
</evidence>
<dbReference type="PROSITE" id="PS00761">
    <property type="entry name" value="SPASE_I_3"/>
    <property type="match status" value="1"/>
</dbReference>
<dbReference type="GO" id="GO:0004252">
    <property type="term" value="F:serine-type endopeptidase activity"/>
    <property type="evidence" value="ECO:0007669"/>
    <property type="project" value="InterPro"/>
</dbReference>